<reference evidence="5" key="1">
    <citation type="submission" date="2013-02" db="EMBL/GenBank/DDBJ databases">
        <title>The complete genome sequence of Corynebacterium casei LMG S-19264 (=DSM 44701).</title>
        <authorList>
            <person name="Ruckert C."/>
            <person name="Albersmeier A."/>
            <person name="Kalinowski J."/>
        </authorList>
    </citation>
    <scope>NUCLEOTIDE SEQUENCE [LARGE SCALE GENOMIC DNA]</scope>
    <source>
        <strain evidence="5">LMG S-19264</strain>
    </source>
</reference>
<keyword evidence="2" id="KW-0732">Signal</keyword>
<dbReference type="Proteomes" id="UP000019226">
    <property type="component" value="Chromosome"/>
</dbReference>
<keyword evidence="5" id="KW-1185">Reference proteome</keyword>
<dbReference type="InterPro" id="IPR056303">
    <property type="entry name" value="AMIN-like"/>
</dbReference>
<evidence type="ECO:0000259" key="3">
    <source>
        <dbReference type="Pfam" id="PF24837"/>
    </source>
</evidence>
<feature type="signal peptide" evidence="2">
    <location>
        <begin position="1"/>
        <end position="21"/>
    </location>
</feature>
<name>A0ABM5PPH3_9CORY</name>
<evidence type="ECO:0000313" key="5">
    <source>
        <dbReference type="Proteomes" id="UP000019226"/>
    </source>
</evidence>
<feature type="domain" description="AMIN-like" evidence="3">
    <location>
        <begin position="99"/>
        <end position="223"/>
    </location>
</feature>
<feature type="chain" id="PRO_5045625421" description="AMIN-like domain-containing protein" evidence="2">
    <location>
        <begin position="22"/>
        <end position="224"/>
    </location>
</feature>
<sequence length="224" mass="23224">MSIRRISLSALGLVTATTLLAACSSPADETAASSISPATSEESTSDTAASETTLEEQTSPTPSTVEATTDGSQAITPLGSPDVTDKQARPSEGTSLIPKGVRVADHGAFTRVVLDYEGEGKAGWYTQLTAEPAQQASGFPIEYDGATAIVIGVESTPWPSTPELEEAYMDSGKVEGTAAGVVTGVEYVNTFEAQSQYVIGLNKESAYSVTSLEGPPRVVIDILN</sequence>
<dbReference type="RefSeq" id="WP_025387464.1">
    <property type="nucleotide sequence ID" value="NZ_CP004350.1"/>
</dbReference>
<organism evidence="4 5">
    <name type="scientific">Corynebacterium casei LMG S-19264</name>
    <dbReference type="NCBI Taxonomy" id="1285583"/>
    <lineage>
        <taxon>Bacteria</taxon>
        <taxon>Bacillati</taxon>
        <taxon>Actinomycetota</taxon>
        <taxon>Actinomycetes</taxon>
        <taxon>Mycobacteriales</taxon>
        <taxon>Corynebacteriaceae</taxon>
        <taxon>Corynebacterium</taxon>
    </lineage>
</organism>
<proteinExistence type="predicted"/>
<dbReference type="Pfam" id="PF24837">
    <property type="entry name" value="AMIN-like"/>
    <property type="match status" value="1"/>
</dbReference>
<evidence type="ECO:0000313" key="4">
    <source>
        <dbReference type="EMBL" id="AHI19823.1"/>
    </source>
</evidence>
<dbReference type="GeneID" id="82877397"/>
<dbReference type="PROSITE" id="PS51257">
    <property type="entry name" value="PROKAR_LIPOPROTEIN"/>
    <property type="match status" value="1"/>
</dbReference>
<dbReference type="EMBL" id="CP004350">
    <property type="protein sequence ID" value="AHI19823.1"/>
    <property type="molecule type" value="Genomic_DNA"/>
</dbReference>
<evidence type="ECO:0000256" key="1">
    <source>
        <dbReference type="SAM" id="MobiDB-lite"/>
    </source>
</evidence>
<gene>
    <name evidence="4" type="ORF">CCASEI_06235</name>
</gene>
<feature type="compositionally biased region" description="Polar residues" evidence="1">
    <location>
        <begin position="57"/>
        <end position="75"/>
    </location>
</feature>
<protein>
    <recommendedName>
        <fullName evidence="3">AMIN-like domain-containing protein</fullName>
    </recommendedName>
</protein>
<feature type="compositionally biased region" description="Low complexity" evidence="1">
    <location>
        <begin position="36"/>
        <end position="56"/>
    </location>
</feature>
<evidence type="ECO:0000256" key="2">
    <source>
        <dbReference type="SAM" id="SignalP"/>
    </source>
</evidence>
<accession>A0ABM5PPH3</accession>
<feature type="region of interest" description="Disordered" evidence="1">
    <location>
        <begin position="27"/>
        <end position="96"/>
    </location>
</feature>